<gene>
    <name evidence="2" type="ORF">RhiirA1_478764</name>
</gene>
<dbReference type="EMBL" id="LLXH01003942">
    <property type="protein sequence ID" value="PKC53689.1"/>
    <property type="molecule type" value="Genomic_DNA"/>
</dbReference>
<reference evidence="2 3" key="1">
    <citation type="submission" date="2017-10" db="EMBL/GenBank/DDBJ databases">
        <title>Extensive intraspecific genome diversity in a model arbuscular mycorrhizal fungus.</title>
        <authorList>
            <person name="Chen E.C.H."/>
            <person name="Morin E."/>
            <person name="Baudet D."/>
            <person name="Noel J."/>
            <person name="Ndikumana S."/>
            <person name="Charron P."/>
            <person name="St-Onge C."/>
            <person name="Giorgi J."/>
            <person name="Grigoriev I.V."/>
            <person name="Roux C."/>
            <person name="Martin F.M."/>
            <person name="Corradi N."/>
        </authorList>
    </citation>
    <scope>NUCLEOTIDE SEQUENCE [LARGE SCALE GENOMIC DNA]</scope>
    <source>
        <strain evidence="2 3">A1</strain>
    </source>
</reference>
<accession>A0A2N0QRK6</accession>
<reference evidence="2 3" key="2">
    <citation type="submission" date="2017-10" db="EMBL/GenBank/DDBJ databases">
        <title>Genome analyses suggest a sexual origin of heterokaryosis in a supposedly ancient asexual fungus.</title>
        <authorList>
            <person name="Corradi N."/>
            <person name="Sedzielewska K."/>
            <person name="Noel J."/>
            <person name="Charron P."/>
            <person name="Farinelli L."/>
            <person name="Marton T."/>
            <person name="Kruger M."/>
            <person name="Pelin A."/>
            <person name="Brachmann A."/>
            <person name="Corradi N."/>
        </authorList>
    </citation>
    <scope>NUCLEOTIDE SEQUENCE [LARGE SCALE GENOMIC DNA]</scope>
    <source>
        <strain evidence="2 3">A1</strain>
    </source>
</reference>
<name>A0A2N0QRK6_9GLOM</name>
<proteinExistence type="predicted"/>
<dbReference type="VEuPathDB" id="FungiDB:RhiirA1_478764"/>
<evidence type="ECO:0000313" key="3">
    <source>
        <dbReference type="Proteomes" id="UP000232688"/>
    </source>
</evidence>
<dbReference type="AlphaFoldDB" id="A0A2N0QRK6"/>
<protein>
    <submittedName>
        <fullName evidence="2">Uncharacterized protein</fullName>
    </submittedName>
</protein>
<dbReference type="Proteomes" id="UP000232688">
    <property type="component" value="Unassembled WGS sequence"/>
</dbReference>
<comment type="caution">
    <text evidence="2">The sequence shown here is derived from an EMBL/GenBank/DDBJ whole genome shotgun (WGS) entry which is preliminary data.</text>
</comment>
<feature type="region of interest" description="Disordered" evidence="1">
    <location>
        <begin position="98"/>
        <end position="175"/>
    </location>
</feature>
<evidence type="ECO:0000313" key="2">
    <source>
        <dbReference type="EMBL" id="PKC53689.1"/>
    </source>
</evidence>
<sequence length="175" mass="19514">MSLYHRAKSCALSIRCHSHSTSPNVKDINLAPLTQNLGAKAVNVPLSLNSYKPKRWVYITFNSQETMDAAIEQTVSFQGKVLSWSSPDNTNKLCHRCGNSNANTRSHFRSRSKSRDQSTSISRRGNNISQNNNKNNVNSQANSNPNNSQRARHNSKERSVSFSSSSHSTARPLPR</sequence>
<evidence type="ECO:0000256" key="1">
    <source>
        <dbReference type="SAM" id="MobiDB-lite"/>
    </source>
</evidence>
<feature type="compositionally biased region" description="Low complexity" evidence="1">
    <location>
        <begin position="126"/>
        <end position="149"/>
    </location>
</feature>
<organism evidence="2 3">
    <name type="scientific">Rhizophagus irregularis</name>
    <dbReference type="NCBI Taxonomy" id="588596"/>
    <lineage>
        <taxon>Eukaryota</taxon>
        <taxon>Fungi</taxon>
        <taxon>Fungi incertae sedis</taxon>
        <taxon>Mucoromycota</taxon>
        <taxon>Glomeromycotina</taxon>
        <taxon>Glomeromycetes</taxon>
        <taxon>Glomerales</taxon>
        <taxon>Glomeraceae</taxon>
        <taxon>Rhizophagus</taxon>
    </lineage>
</organism>